<organism evidence="2 3">
    <name type="scientific">Escherichia coli EC1870</name>
    <dbReference type="NCBI Taxonomy" id="1005554"/>
    <lineage>
        <taxon>Bacteria</taxon>
        <taxon>Pseudomonadati</taxon>
        <taxon>Pseudomonadota</taxon>
        <taxon>Gammaproteobacteria</taxon>
        <taxon>Enterobacterales</taxon>
        <taxon>Enterobacteriaceae</taxon>
        <taxon>Escherichia</taxon>
    </lineage>
</organism>
<comment type="caution">
    <text evidence="2">The sequence shown here is derived from an EMBL/GenBank/DDBJ whole genome shotgun (WGS) entry which is preliminary data.</text>
</comment>
<accession>A0AAV3H9B6</accession>
<sequence>MPPYKDVEQKTTTIIIFLILTALKTTSYHHDDDDDKITKMRLFPRPPAPCSGPPHQEDPQK</sequence>
<name>A0AAV3H9B6_ECOLX</name>
<dbReference type="Proteomes" id="UP000006789">
    <property type="component" value="Unassembled WGS sequence"/>
</dbReference>
<reference evidence="2 3" key="1">
    <citation type="submission" date="2012-06" db="EMBL/GenBank/DDBJ databases">
        <title>Genomic anatomy of Escherichia coli O157:H7 outbreaks.</title>
        <authorList>
            <person name="Eppinger M."/>
            <person name="Daugherty S."/>
            <person name="Agrawal S."/>
            <person name="Galens K."/>
            <person name="Tallon L."/>
            <person name="Shefchek K."/>
            <person name="Parankush S."/>
            <person name="Cebula T.A."/>
            <person name="Feng P."/>
            <person name="Soderlund R."/>
            <person name="Mammel M.K."/>
            <person name="DebRoy C."/>
            <person name="Dudley E.G."/>
            <person name="Tarr P.I."/>
            <person name="Fraser-Liggett C."/>
            <person name="Ravel J."/>
        </authorList>
    </citation>
    <scope>NUCLEOTIDE SEQUENCE [LARGE SCALE GENOMIC DNA]</scope>
    <source>
        <strain evidence="2 3">EC1870</strain>
    </source>
</reference>
<feature type="region of interest" description="Disordered" evidence="1">
    <location>
        <begin position="28"/>
        <end position="61"/>
    </location>
</feature>
<gene>
    <name evidence="2" type="ORF">ECEC1870_3035</name>
</gene>
<evidence type="ECO:0000313" key="3">
    <source>
        <dbReference type="Proteomes" id="UP000006789"/>
    </source>
</evidence>
<evidence type="ECO:0000256" key="1">
    <source>
        <dbReference type="SAM" id="MobiDB-lite"/>
    </source>
</evidence>
<protein>
    <submittedName>
        <fullName evidence="2">Uncharacterized protein</fullName>
    </submittedName>
</protein>
<evidence type="ECO:0000313" key="2">
    <source>
        <dbReference type="EMBL" id="EKJ42457.1"/>
    </source>
</evidence>
<dbReference type="EMBL" id="AMVG01000440">
    <property type="protein sequence ID" value="EKJ42457.1"/>
    <property type="molecule type" value="Genomic_DNA"/>
</dbReference>
<dbReference type="AlphaFoldDB" id="A0AAV3H9B6"/>
<proteinExistence type="predicted"/>